<comment type="caution">
    <text evidence="1">The sequence shown here is derived from an EMBL/GenBank/DDBJ whole genome shotgun (WGS) entry which is preliminary data.</text>
</comment>
<evidence type="ECO:0000313" key="2">
    <source>
        <dbReference type="Proteomes" id="UP001239111"/>
    </source>
</evidence>
<gene>
    <name evidence="1" type="ORF">QAD02_013817</name>
</gene>
<proteinExistence type="predicted"/>
<reference evidence="1" key="1">
    <citation type="submission" date="2023-04" db="EMBL/GenBank/DDBJ databases">
        <title>A chromosome-level genome assembly of the parasitoid wasp Eretmocerus hayati.</title>
        <authorList>
            <person name="Zhong Y."/>
            <person name="Liu S."/>
            <person name="Liu Y."/>
        </authorList>
    </citation>
    <scope>NUCLEOTIDE SEQUENCE</scope>
    <source>
        <strain evidence="1">ZJU_SS_LIU_2023</strain>
    </source>
</reference>
<evidence type="ECO:0000313" key="1">
    <source>
        <dbReference type="EMBL" id="KAJ8678030.1"/>
    </source>
</evidence>
<organism evidence="1 2">
    <name type="scientific">Eretmocerus hayati</name>
    <dbReference type="NCBI Taxonomy" id="131215"/>
    <lineage>
        <taxon>Eukaryota</taxon>
        <taxon>Metazoa</taxon>
        <taxon>Ecdysozoa</taxon>
        <taxon>Arthropoda</taxon>
        <taxon>Hexapoda</taxon>
        <taxon>Insecta</taxon>
        <taxon>Pterygota</taxon>
        <taxon>Neoptera</taxon>
        <taxon>Endopterygota</taxon>
        <taxon>Hymenoptera</taxon>
        <taxon>Apocrita</taxon>
        <taxon>Proctotrupomorpha</taxon>
        <taxon>Chalcidoidea</taxon>
        <taxon>Aphelinidae</taxon>
        <taxon>Aphelininae</taxon>
        <taxon>Eretmocerus</taxon>
    </lineage>
</organism>
<protein>
    <submittedName>
        <fullName evidence="1">Uncharacterized protein</fullName>
    </submittedName>
</protein>
<name>A0ACC2P8C6_9HYME</name>
<dbReference type="Proteomes" id="UP001239111">
    <property type="component" value="Chromosome 2"/>
</dbReference>
<sequence length="102" mass="11735">MKTDIKAINASELTKQLPDLAQIIDQVYPLITESKMKSKLTRIKNKIKGTMLELSIFYVLYDSILFHREEGNATMERSIKADDTESFFLGFSIPFPQLTFQV</sequence>
<accession>A0ACC2P8C6</accession>
<dbReference type="EMBL" id="CM056742">
    <property type="protein sequence ID" value="KAJ8678030.1"/>
    <property type="molecule type" value="Genomic_DNA"/>
</dbReference>
<keyword evidence="2" id="KW-1185">Reference proteome</keyword>